<evidence type="ECO:0000313" key="1">
    <source>
        <dbReference type="EMBL" id="MDX6038910.1"/>
    </source>
</evidence>
<name>A0ABU4QNS4_9ENTR</name>
<sequence>MSRPTKYREEFAHLALTLCRLGATDAELGTALDVDERSINRWKKLYPEFCQSIKRGKLFADARGVEALYQKATGYLHLQDDIRVINGEVVKTQTIRHYPPDTTACIFWLKNRRPEYWQDRPAQRQPEPEVVIMHNTLQIPGAFQPVAPTEDG</sequence>
<accession>A0ABU4QNS4</accession>
<protein>
    <submittedName>
        <fullName evidence="1">Terminase</fullName>
    </submittedName>
</protein>
<organism evidence="1 2">
    <name type="scientific">Scandinavium lactucae</name>
    <dbReference type="NCBI Taxonomy" id="3095028"/>
    <lineage>
        <taxon>Bacteria</taxon>
        <taxon>Pseudomonadati</taxon>
        <taxon>Pseudomonadota</taxon>
        <taxon>Gammaproteobacteria</taxon>
        <taxon>Enterobacterales</taxon>
        <taxon>Enterobacteriaceae</taxon>
        <taxon>Scandinavium</taxon>
    </lineage>
</organism>
<keyword evidence="2" id="KW-1185">Reference proteome</keyword>
<dbReference type="Proteomes" id="UP001275664">
    <property type="component" value="Unassembled WGS sequence"/>
</dbReference>
<evidence type="ECO:0000313" key="2">
    <source>
        <dbReference type="Proteomes" id="UP001275664"/>
    </source>
</evidence>
<dbReference type="EMBL" id="JAWXRD010000001">
    <property type="protein sequence ID" value="MDX6038910.1"/>
    <property type="molecule type" value="Genomic_DNA"/>
</dbReference>
<reference evidence="1 2" key="1">
    <citation type="submission" date="2023-11" db="EMBL/GenBank/DDBJ databases">
        <title>Scandinavium wanjuensis sp. nov., isolated from lettuce South Korea.</title>
        <authorList>
            <person name="Park J."/>
            <person name="Park S."/>
            <person name="Oh K.K."/>
            <person name="Cho G.S."/>
            <person name="Franz C.M.A.P."/>
        </authorList>
    </citation>
    <scope>NUCLEOTIDE SEQUENCE [LARGE SCALE GENOMIC DNA]</scope>
    <source>
        <strain evidence="1 2">V105_6</strain>
    </source>
</reference>
<proteinExistence type="predicted"/>
<comment type="caution">
    <text evidence="1">The sequence shown here is derived from an EMBL/GenBank/DDBJ whole genome shotgun (WGS) entry which is preliminary data.</text>
</comment>
<dbReference type="RefSeq" id="WP_319785257.1">
    <property type="nucleotide sequence ID" value="NZ_JAWXRD010000001.1"/>
</dbReference>
<gene>
    <name evidence="1" type="ORF">SIK69_01710</name>
</gene>